<name>A0A3G4ZRF4_9VIRU</name>
<feature type="compositionally biased region" description="Basic and acidic residues" evidence="1">
    <location>
        <begin position="17"/>
        <end position="26"/>
    </location>
</feature>
<reference evidence="2" key="1">
    <citation type="submission" date="2018-10" db="EMBL/GenBank/DDBJ databases">
        <title>Hidden diversity of soil giant viruses.</title>
        <authorList>
            <person name="Schulz F."/>
            <person name="Alteio L."/>
            <person name="Goudeau D."/>
            <person name="Ryan E.M."/>
            <person name="Malmstrom R.R."/>
            <person name="Blanchard J."/>
            <person name="Woyke T."/>
        </authorList>
    </citation>
    <scope>NUCLEOTIDE SEQUENCE</scope>
    <source>
        <strain evidence="2">TEV1</strain>
    </source>
</reference>
<organism evidence="2">
    <name type="scientific">Terrestrivirus sp</name>
    <dbReference type="NCBI Taxonomy" id="2487775"/>
    <lineage>
        <taxon>Viruses</taxon>
        <taxon>Varidnaviria</taxon>
        <taxon>Bamfordvirae</taxon>
        <taxon>Nucleocytoviricota</taxon>
        <taxon>Megaviricetes</taxon>
        <taxon>Imitervirales</taxon>
        <taxon>Mimiviridae</taxon>
        <taxon>Klosneuvirinae</taxon>
    </lineage>
</organism>
<evidence type="ECO:0000256" key="1">
    <source>
        <dbReference type="SAM" id="MobiDB-lite"/>
    </source>
</evidence>
<gene>
    <name evidence="2" type="ORF">Terrestrivirus9_8</name>
</gene>
<proteinExistence type="predicted"/>
<sequence length="213" mass="24197">MVNGDCNCGGKHKDHKDHKDHDDKKNKDDCKVCFNKCELLKIQLGLLKSTEGNLMNESLIKSMKKTLEDVILIGDKTTLLNVFAYVNEQINALCIPECVKARIIDKILAYTIGIISSVDFDDGRDNSDFKICSELNLKECDIIVISESGARLFLPIKFIIQSYFATKCCCESDCDRECEYDITFQEACRFIFGKFCIVDNDSMERMARVVTRA</sequence>
<feature type="region of interest" description="Disordered" evidence="1">
    <location>
        <begin position="1"/>
        <end position="26"/>
    </location>
</feature>
<dbReference type="EMBL" id="MK071987">
    <property type="protein sequence ID" value="AYV76571.1"/>
    <property type="molecule type" value="Genomic_DNA"/>
</dbReference>
<evidence type="ECO:0000313" key="2">
    <source>
        <dbReference type="EMBL" id="AYV76571.1"/>
    </source>
</evidence>
<accession>A0A3G4ZRF4</accession>
<protein>
    <submittedName>
        <fullName evidence="2">Uncharacterized protein</fullName>
    </submittedName>
</protein>